<dbReference type="Pfam" id="PF12099">
    <property type="entry name" value="DUF3575"/>
    <property type="match status" value="1"/>
</dbReference>
<reference evidence="1 2" key="1">
    <citation type="submission" date="2014-10" db="EMBL/GenBank/DDBJ databases">
        <title>Pedobacter Kyungheensis.</title>
        <authorList>
            <person name="Anderson B.M."/>
            <person name="Newman J.D."/>
        </authorList>
    </citation>
    <scope>NUCLEOTIDE SEQUENCE [LARGE SCALE GENOMIC DNA]</scope>
    <source>
        <strain evidence="1 2">KACC 16221</strain>
    </source>
</reference>
<gene>
    <name evidence="1" type="ORF">OC25_04815</name>
</gene>
<evidence type="ECO:0008006" key="3">
    <source>
        <dbReference type="Google" id="ProtNLM"/>
    </source>
</evidence>
<proteinExistence type="predicted"/>
<dbReference type="EMBL" id="JSYN01000004">
    <property type="protein sequence ID" value="KIA95877.1"/>
    <property type="molecule type" value="Genomic_DNA"/>
</dbReference>
<name>A0A0C1FSF8_9SPHI</name>
<organism evidence="1 2">
    <name type="scientific">Pedobacter kyungheensis</name>
    <dbReference type="NCBI Taxonomy" id="1069985"/>
    <lineage>
        <taxon>Bacteria</taxon>
        <taxon>Pseudomonadati</taxon>
        <taxon>Bacteroidota</taxon>
        <taxon>Sphingobacteriia</taxon>
        <taxon>Sphingobacteriales</taxon>
        <taxon>Sphingobacteriaceae</taxon>
        <taxon>Pedobacter</taxon>
    </lineage>
</organism>
<comment type="caution">
    <text evidence="1">The sequence shown here is derived from an EMBL/GenBank/DDBJ whole genome shotgun (WGS) entry which is preliminary data.</text>
</comment>
<dbReference type="OrthoDB" id="754321at2"/>
<keyword evidence="2" id="KW-1185">Reference proteome</keyword>
<dbReference type="InterPro" id="IPR021958">
    <property type="entry name" value="DUF3575"/>
</dbReference>
<sequence>MKTVILIMLLIIISFRIHSQDRVGLLVKTNVLNTLAKRPAISVEKTFSDKYGLELSYTTGELNWGRDYKFNGFLLRAKIYADDIETHSLIPFYGLYAGNLNKQIVSKGEVDNTGFFSIGRTLNFHANSFRTGANIGFLFIPKKHFFLESTTALGYGKYFNVKNYISNPAPKGYLDFQLWFSLGYYF</sequence>
<evidence type="ECO:0000313" key="2">
    <source>
        <dbReference type="Proteomes" id="UP000031246"/>
    </source>
</evidence>
<accession>A0A0C1FSF8</accession>
<protein>
    <recommendedName>
        <fullName evidence="3">DUF3575 domain-containing protein</fullName>
    </recommendedName>
</protein>
<dbReference type="AlphaFoldDB" id="A0A0C1FSF8"/>
<dbReference type="Proteomes" id="UP000031246">
    <property type="component" value="Unassembled WGS sequence"/>
</dbReference>
<evidence type="ECO:0000313" key="1">
    <source>
        <dbReference type="EMBL" id="KIA95877.1"/>
    </source>
</evidence>
<dbReference type="RefSeq" id="WP_039472354.1">
    <property type="nucleotide sequence ID" value="NZ_JSYN01000004.1"/>
</dbReference>